<comment type="function">
    <text evidence="2">Plays an important role in membrane trafficking through the secretory apparatus.</text>
</comment>
<dbReference type="PhylomeDB" id="B4JQA9"/>
<feature type="compositionally biased region" description="Polar residues" evidence="3">
    <location>
        <begin position="1"/>
        <end position="20"/>
    </location>
</feature>
<dbReference type="Pfam" id="PF19037">
    <property type="entry name" value="Fuz_longin_2"/>
    <property type="match status" value="1"/>
</dbReference>
<name>B4JQA9_DROGR</name>
<evidence type="ECO:0000313" key="7">
    <source>
        <dbReference type="EMBL" id="EDV99089.1"/>
    </source>
</evidence>
<dbReference type="GO" id="GO:0007528">
    <property type="term" value="P:neuromuscular junction development"/>
    <property type="evidence" value="ECO:0007669"/>
    <property type="project" value="EnsemblMetazoa"/>
</dbReference>
<evidence type="ECO:0000313" key="8">
    <source>
        <dbReference type="Proteomes" id="UP000001070"/>
    </source>
</evidence>
<dbReference type="OrthoDB" id="272411at2759"/>
<evidence type="ECO:0000256" key="3">
    <source>
        <dbReference type="SAM" id="MobiDB-lite"/>
    </source>
</evidence>
<dbReference type="InterPro" id="IPR043972">
    <property type="entry name" value="FUZ/MON1/HPS1_longin_1"/>
</dbReference>
<dbReference type="InterPro" id="IPR043970">
    <property type="entry name" value="FUZ/MON1/HPS1_longin_3"/>
</dbReference>
<feature type="domain" description="FUZ/MON1/HPS1 second Longin" evidence="5">
    <location>
        <begin position="280"/>
        <end position="378"/>
    </location>
</feature>
<dbReference type="Pfam" id="PF19036">
    <property type="entry name" value="Fuz_longin_1"/>
    <property type="match status" value="1"/>
</dbReference>
<dbReference type="GO" id="GO:0005829">
    <property type="term" value="C:cytosol"/>
    <property type="evidence" value="ECO:0007669"/>
    <property type="project" value="EnsemblMetazoa"/>
</dbReference>
<dbReference type="Pfam" id="PF19038">
    <property type="entry name" value="Fuz_longin_3"/>
    <property type="match status" value="1"/>
</dbReference>
<dbReference type="EMBL" id="CH916372">
    <property type="protein sequence ID" value="EDV99089.1"/>
    <property type="molecule type" value="Genomic_DNA"/>
</dbReference>
<dbReference type="InterPro" id="IPR043971">
    <property type="entry name" value="FUZ/MON1/HPS1_longin_2"/>
</dbReference>
<dbReference type="KEGG" id="dgr:6566643"/>
<dbReference type="FunCoup" id="B4JQA9">
    <property type="interactions" value="768"/>
</dbReference>
<dbReference type="AlphaFoldDB" id="B4JQA9"/>
<evidence type="ECO:0000256" key="2">
    <source>
        <dbReference type="RuleBase" id="RU367048"/>
    </source>
</evidence>
<dbReference type="STRING" id="7222.B4JQA9"/>
<evidence type="ECO:0000259" key="6">
    <source>
        <dbReference type="Pfam" id="PF19038"/>
    </source>
</evidence>
<dbReference type="GO" id="GO:0032510">
    <property type="term" value="P:endosome to lysosome transport via multivesicular body sorting pathway"/>
    <property type="evidence" value="ECO:0007669"/>
    <property type="project" value="EnsemblMetazoa"/>
</dbReference>
<dbReference type="Proteomes" id="UP000001070">
    <property type="component" value="Unassembled WGS sequence"/>
</dbReference>
<feature type="domain" description="FUZ/MON1/HPS1 first Longin" evidence="4">
    <location>
        <begin position="111"/>
        <end position="233"/>
    </location>
</feature>
<dbReference type="eggNOG" id="KOG0997">
    <property type="taxonomic scope" value="Eukaryota"/>
</dbReference>
<dbReference type="PANTHER" id="PTHR13027:SF7">
    <property type="entry name" value="VACUOLAR FUSION PROTEIN MON1 HOMOLOG"/>
    <property type="match status" value="1"/>
</dbReference>
<gene>
    <name evidence="7" type="primary">Dgri\GH13226</name>
    <name evidence="7" type="ORF">Dgri_GH13226</name>
</gene>
<evidence type="ECO:0000259" key="5">
    <source>
        <dbReference type="Pfam" id="PF19037"/>
    </source>
</evidence>
<dbReference type="GO" id="GO:1990624">
    <property type="term" value="F:guanyl nucleotide exchange factor inhibitor activity"/>
    <property type="evidence" value="ECO:0007669"/>
    <property type="project" value="EnsemblMetazoa"/>
</dbReference>
<comment type="similarity">
    <text evidence="1 2">Belongs to the MON1/SAND family.</text>
</comment>
<dbReference type="OMA" id="QQPFNAK"/>
<evidence type="ECO:0000256" key="1">
    <source>
        <dbReference type="ARBA" id="ARBA00008968"/>
    </source>
</evidence>
<dbReference type="GO" id="GO:0006623">
    <property type="term" value="P:protein targeting to vacuole"/>
    <property type="evidence" value="ECO:0007669"/>
    <property type="project" value="UniProtKB-UniRule"/>
</dbReference>
<dbReference type="InParanoid" id="B4JQA9"/>
<protein>
    <recommendedName>
        <fullName evidence="2">Vacuolar fusion protein MON1 homolog</fullName>
    </recommendedName>
</protein>
<feature type="region of interest" description="Disordered" evidence="3">
    <location>
        <begin position="1"/>
        <end position="49"/>
    </location>
</feature>
<proteinExistence type="inferred from homology"/>
<dbReference type="GO" id="GO:0043083">
    <property type="term" value="C:synaptic cleft"/>
    <property type="evidence" value="ECO:0007669"/>
    <property type="project" value="EnsemblMetazoa"/>
</dbReference>
<dbReference type="GO" id="GO:0035658">
    <property type="term" value="C:Mon1-Ccz1 complex"/>
    <property type="evidence" value="ECO:0007669"/>
    <property type="project" value="EnsemblMetazoa"/>
</dbReference>
<dbReference type="InterPro" id="IPR004353">
    <property type="entry name" value="Mon1"/>
</dbReference>
<feature type="domain" description="FUZ/MON1/HPS1 third Longin" evidence="6">
    <location>
        <begin position="411"/>
        <end position="510"/>
    </location>
</feature>
<dbReference type="HOGENOM" id="CLU_014574_1_0_1"/>
<dbReference type="PRINTS" id="PR01546">
    <property type="entry name" value="YEAST73DUF"/>
</dbReference>
<sequence length="522" mass="59574">METEQTPTPNTATSDTNSTCEYLDAEGDSEHETGDLYQEADADAEQQHHQGHNIISEAVSGQTNKDLTTSVESLALSTSTSAKTEDSVSTNAVEEDLDDYQHDSVWRGQKKHIFILSEAGKPIYSLHGNEDKLAALFGVIQVLVSIVQRDQDGIISIHAGGIKFAFMHRNSLILVAASRTNMSIQQLQLQLSDVYYQILSLLTHSHLSKTFERRKNFDLRRSLAGSERLIFNLLANDSSNARVSSNIFTFLTNSIRVFPLPTAVRSNIISAIQSNCSKVKDLVFAVLIADNKLIALVRMKKYSIHPSDLRLIFNLIECTESFKNSPHWLPICLPKFNMNGFWHAHISYLTNDCPACLLLISVDKNASDIMQSVKMRITEKLERSQCLQAINEELQEPHNAKLYQQMLSMPELRHFLYKPKATAQLLFPMLRHPYKTLSEFERLEAIYCSLLHRIHNQSRPLKLIYELRDREVILAWVTATYELYAVFESIVDKATVIKYVDKLIKWIEKEYDVYFIRNHATF</sequence>
<reference evidence="7 8" key="1">
    <citation type="journal article" date="2007" name="Nature">
        <title>Evolution of genes and genomes on the Drosophila phylogeny.</title>
        <authorList>
            <consortium name="Drosophila 12 Genomes Consortium"/>
            <person name="Clark A.G."/>
            <person name="Eisen M.B."/>
            <person name="Smith D.R."/>
            <person name="Bergman C.M."/>
            <person name="Oliver B."/>
            <person name="Markow T.A."/>
            <person name="Kaufman T.C."/>
            <person name="Kellis M."/>
            <person name="Gelbart W."/>
            <person name="Iyer V.N."/>
            <person name="Pollard D.A."/>
            <person name="Sackton T.B."/>
            <person name="Larracuente A.M."/>
            <person name="Singh N.D."/>
            <person name="Abad J.P."/>
            <person name="Abt D.N."/>
            <person name="Adryan B."/>
            <person name="Aguade M."/>
            <person name="Akashi H."/>
            <person name="Anderson W.W."/>
            <person name="Aquadro C.F."/>
            <person name="Ardell D.H."/>
            <person name="Arguello R."/>
            <person name="Artieri C.G."/>
            <person name="Barbash D.A."/>
            <person name="Barker D."/>
            <person name="Barsanti P."/>
            <person name="Batterham P."/>
            <person name="Batzoglou S."/>
            <person name="Begun D."/>
            <person name="Bhutkar A."/>
            <person name="Blanco E."/>
            <person name="Bosak S.A."/>
            <person name="Bradley R.K."/>
            <person name="Brand A.D."/>
            <person name="Brent M.R."/>
            <person name="Brooks A.N."/>
            <person name="Brown R.H."/>
            <person name="Butlin R.K."/>
            <person name="Caggese C."/>
            <person name="Calvi B.R."/>
            <person name="Bernardo de Carvalho A."/>
            <person name="Caspi A."/>
            <person name="Castrezana S."/>
            <person name="Celniker S.E."/>
            <person name="Chang J.L."/>
            <person name="Chapple C."/>
            <person name="Chatterji S."/>
            <person name="Chinwalla A."/>
            <person name="Civetta A."/>
            <person name="Clifton S.W."/>
            <person name="Comeron J.M."/>
            <person name="Costello J.C."/>
            <person name="Coyne J.A."/>
            <person name="Daub J."/>
            <person name="David R.G."/>
            <person name="Delcher A.L."/>
            <person name="Delehaunty K."/>
            <person name="Do C.B."/>
            <person name="Ebling H."/>
            <person name="Edwards K."/>
            <person name="Eickbush T."/>
            <person name="Evans J.D."/>
            <person name="Filipski A."/>
            <person name="Findeiss S."/>
            <person name="Freyhult E."/>
            <person name="Fulton L."/>
            <person name="Fulton R."/>
            <person name="Garcia A.C."/>
            <person name="Gardiner A."/>
            <person name="Garfield D.A."/>
            <person name="Garvin B.E."/>
            <person name="Gibson G."/>
            <person name="Gilbert D."/>
            <person name="Gnerre S."/>
            <person name="Godfrey J."/>
            <person name="Good R."/>
            <person name="Gotea V."/>
            <person name="Gravely B."/>
            <person name="Greenberg A.J."/>
            <person name="Griffiths-Jones S."/>
            <person name="Gross S."/>
            <person name="Guigo R."/>
            <person name="Gustafson E.A."/>
            <person name="Haerty W."/>
            <person name="Hahn M.W."/>
            <person name="Halligan D.L."/>
            <person name="Halpern A.L."/>
            <person name="Halter G.M."/>
            <person name="Han M.V."/>
            <person name="Heger A."/>
            <person name="Hillier L."/>
            <person name="Hinrichs A.S."/>
            <person name="Holmes I."/>
            <person name="Hoskins R.A."/>
            <person name="Hubisz M.J."/>
            <person name="Hultmark D."/>
            <person name="Huntley M.A."/>
            <person name="Jaffe D.B."/>
            <person name="Jagadeeshan S."/>
            <person name="Jeck W.R."/>
            <person name="Johnson J."/>
            <person name="Jones C.D."/>
            <person name="Jordan W.C."/>
            <person name="Karpen G.H."/>
            <person name="Kataoka E."/>
            <person name="Keightley P.D."/>
            <person name="Kheradpour P."/>
            <person name="Kirkness E.F."/>
            <person name="Koerich L.B."/>
            <person name="Kristiansen K."/>
            <person name="Kudrna D."/>
            <person name="Kulathinal R.J."/>
            <person name="Kumar S."/>
            <person name="Kwok R."/>
            <person name="Lander E."/>
            <person name="Langley C.H."/>
            <person name="Lapoint R."/>
            <person name="Lazzaro B.P."/>
            <person name="Lee S.J."/>
            <person name="Levesque L."/>
            <person name="Li R."/>
            <person name="Lin C.F."/>
            <person name="Lin M.F."/>
            <person name="Lindblad-Toh K."/>
            <person name="Llopart A."/>
            <person name="Long M."/>
            <person name="Low L."/>
            <person name="Lozovsky E."/>
            <person name="Lu J."/>
            <person name="Luo M."/>
            <person name="Machado C.A."/>
            <person name="Makalowski W."/>
            <person name="Marzo M."/>
            <person name="Matsuda M."/>
            <person name="Matzkin L."/>
            <person name="McAllister B."/>
            <person name="McBride C.S."/>
            <person name="McKernan B."/>
            <person name="McKernan K."/>
            <person name="Mendez-Lago M."/>
            <person name="Minx P."/>
            <person name="Mollenhauer M.U."/>
            <person name="Montooth K."/>
            <person name="Mount S.M."/>
            <person name="Mu X."/>
            <person name="Myers E."/>
            <person name="Negre B."/>
            <person name="Newfeld S."/>
            <person name="Nielsen R."/>
            <person name="Noor M.A."/>
            <person name="O'Grady P."/>
            <person name="Pachter L."/>
            <person name="Papaceit M."/>
            <person name="Parisi M.J."/>
            <person name="Parisi M."/>
            <person name="Parts L."/>
            <person name="Pedersen J.S."/>
            <person name="Pesole G."/>
            <person name="Phillippy A.M."/>
            <person name="Ponting C.P."/>
            <person name="Pop M."/>
            <person name="Porcelli D."/>
            <person name="Powell J.R."/>
            <person name="Prohaska S."/>
            <person name="Pruitt K."/>
            <person name="Puig M."/>
            <person name="Quesneville H."/>
            <person name="Ram K.R."/>
            <person name="Rand D."/>
            <person name="Rasmussen M.D."/>
            <person name="Reed L.K."/>
            <person name="Reenan R."/>
            <person name="Reily A."/>
            <person name="Remington K.A."/>
            <person name="Rieger T.T."/>
            <person name="Ritchie M.G."/>
            <person name="Robin C."/>
            <person name="Rogers Y.H."/>
            <person name="Rohde C."/>
            <person name="Rozas J."/>
            <person name="Rubenfield M.J."/>
            <person name="Ruiz A."/>
            <person name="Russo S."/>
            <person name="Salzberg S.L."/>
            <person name="Sanchez-Gracia A."/>
            <person name="Saranga D.J."/>
            <person name="Sato H."/>
            <person name="Schaeffer S.W."/>
            <person name="Schatz M.C."/>
            <person name="Schlenke T."/>
            <person name="Schwartz R."/>
            <person name="Segarra C."/>
            <person name="Singh R.S."/>
            <person name="Sirot L."/>
            <person name="Sirota M."/>
            <person name="Sisneros N.B."/>
            <person name="Smith C.D."/>
            <person name="Smith T.F."/>
            <person name="Spieth J."/>
            <person name="Stage D.E."/>
            <person name="Stark A."/>
            <person name="Stephan W."/>
            <person name="Strausberg R.L."/>
            <person name="Strempel S."/>
            <person name="Sturgill D."/>
            <person name="Sutton G."/>
            <person name="Sutton G.G."/>
            <person name="Tao W."/>
            <person name="Teichmann S."/>
            <person name="Tobari Y.N."/>
            <person name="Tomimura Y."/>
            <person name="Tsolas J.M."/>
            <person name="Valente V.L."/>
            <person name="Venter E."/>
            <person name="Venter J.C."/>
            <person name="Vicario S."/>
            <person name="Vieira F.G."/>
            <person name="Vilella A.J."/>
            <person name="Villasante A."/>
            <person name="Walenz B."/>
            <person name="Wang J."/>
            <person name="Wasserman M."/>
            <person name="Watts T."/>
            <person name="Wilson D."/>
            <person name="Wilson R.K."/>
            <person name="Wing R.A."/>
            <person name="Wolfner M.F."/>
            <person name="Wong A."/>
            <person name="Wong G.K."/>
            <person name="Wu C.I."/>
            <person name="Wu G."/>
            <person name="Yamamoto D."/>
            <person name="Yang H.P."/>
            <person name="Yang S.P."/>
            <person name="Yorke J.A."/>
            <person name="Yoshida K."/>
            <person name="Zdobnov E."/>
            <person name="Zhang P."/>
            <person name="Zhang Y."/>
            <person name="Zimin A.V."/>
            <person name="Baldwin J."/>
            <person name="Abdouelleil A."/>
            <person name="Abdulkadir J."/>
            <person name="Abebe A."/>
            <person name="Abera B."/>
            <person name="Abreu J."/>
            <person name="Acer S.C."/>
            <person name="Aftuck L."/>
            <person name="Alexander A."/>
            <person name="An P."/>
            <person name="Anderson E."/>
            <person name="Anderson S."/>
            <person name="Arachi H."/>
            <person name="Azer M."/>
            <person name="Bachantsang P."/>
            <person name="Barry A."/>
            <person name="Bayul T."/>
            <person name="Berlin A."/>
            <person name="Bessette D."/>
            <person name="Bloom T."/>
            <person name="Blye J."/>
            <person name="Boguslavskiy L."/>
            <person name="Bonnet C."/>
            <person name="Boukhgalter B."/>
            <person name="Bourzgui I."/>
            <person name="Brown A."/>
            <person name="Cahill P."/>
            <person name="Channer S."/>
            <person name="Cheshatsang Y."/>
            <person name="Chuda L."/>
            <person name="Citroen M."/>
            <person name="Collymore A."/>
            <person name="Cooke P."/>
            <person name="Costello M."/>
            <person name="D'Aco K."/>
            <person name="Daza R."/>
            <person name="De Haan G."/>
            <person name="DeGray S."/>
            <person name="DeMaso C."/>
            <person name="Dhargay N."/>
            <person name="Dooley K."/>
            <person name="Dooley E."/>
            <person name="Doricent M."/>
            <person name="Dorje P."/>
            <person name="Dorjee K."/>
            <person name="Dupes A."/>
            <person name="Elong R."/>
            <person name="Falk J."/>
            <person name="Farina A."/>
            <person name="Faro S."/>
            <person name="Ferguson D."/>
            <person name="Fisher S."/>
            <person name="Foley C.D."/>
            <person name="Franke A."/>
            <person name="Friedrich D."/>
            <person name="Gadbois L."/>
            <person name="Gearin G."/>
            <person name="Gearin C.R."/>
            <person name="Giannoukos G."/>
            <person name="Goode T."/>
            <person name="Graham J."/>
            <person name="Grandbois E."/>
            <person name="Grewal S."/>
            <person name="Gyaltsen K."/>
            <person name="Hafez N."/>
            <person name="Hagos B."/>
            <person name="Hall J."/>
            <person name="Henson C."/>
            <person name="Hollinger A."/>
            <person name="Honan T."/>
            <person name="Huard M.D."/>
            <person name="Hughes L."/>
            <person name="Hurhula B."/>
            <person name="Husby M.E."/>
            <person name="Kamat A."/>
            <person name="Kanga B."/>
            <person name="Kashin S."/>
            <person name="Khazanovich D."/>
            <person name="Kisner P."/>
            <person name="Lance K."/>
            <person name="Lara M."/>
            <person name="Lee W."/>
            <person name="Lennon N."/>
            <person name="Letendre F."/>
            <person name="LeVine R."/>
            <person name="Lipovsky A."/>
            <person name="Liu X."/>
            <person name="Liu J."/>
            <person name="Liu S."/>
            <person name="Lokyitsang T."/>
            <person name="Lokyitsang Y."/>
            <person name="Lubonja R."/>
            <person name="Lui A."/>
            <person name="MacDonald P."/>
            <person name="Magnisalis V."/>
            <person name="Maru K."/>
            <person name="Matthews C."/>
            <person name="McCusker W."/>
            <person name="McDonough S."/>
            <person name="Mehta T."/>
            <person name="Meldrim J."/>
            <person name="Meneus L."/>
            <person name="Mihai O."/>
            <person name="Mihalev A."/>
            <person name="Mihova T."/>
            <person name="Mittelman R."/>
            <person name="Mlenga V."/>
            <person name="Montmayeur A."/>
            <person name="Mulrain L."/>
            <person name="Navidi A."/>
            <person name="Naylor J."/>
            <person name="Negash T."/>
            <person name="Nguyen T."/>
            <person name="Nguyen N."/>
            <person name="Nicol R."/>
            <person name="Norbu C."/>
            <person name="Norbu N."/>
            <person name="Novod N."/>
            <person name="O'Neill B."/>
            <person name="Osman S."/>
            <person name="Markiewicz E."/>
            <person name="Oyono O.L."/>
            <person name="Patti C."/>
            <person name="Phunkhang P."/>
            <person name="Pierre F."/>
            <person name="Priest M."/>
            <person name="Raghuraman S."/>
            <person name="Rege F."/>
            <person name="Reyes R."/>
            <person name="Rise C."/>
            <person name="Rogov P."/>
            <person name="Ross K."/>
            <person name="Ryan E."/>
            <person name="Settipalli S."/>
            <person name="Shea T."/>
            <person name="Sherpa N."/>
            <person name="Shi L."/>
            <person name="Shih D."/>
            <person name="Sparrow T."/>
            <person name="Spaulding J."/>
            <person name="Stalker J."/>
            <person name="Stange-Thomann N."/>
            <person name="Stavropoulos S."/>
            <person name="Stone C."/>
            <person name="Strader C."/>
            <person name="Tesfaye S."/>
            <person name="Thomson T."/>
            <person name="Thoulutsang Y."/>
            <person name="Thoulutsang D."/>
            <person name="Topham K."/>
            <person name="Topping I."/>
            <person name="Tsamla T."/>
            <person name="Vassiliev H."/>
            <person name="Vo A."/>
            <person name="Wangchuk T."/>
            <person name="Wangdi T."/>
            <person name="Weiand M."/>
            <person name="Wilkinson J."/>
            <person name="Wilson A."/>
            <person name="Yadav S."/>
            <person name="Young G."/>
            <person name="Yu Q."/>
            <person name="Zembek L."/>
            <person name="Zhong D."/>
            <person name="Zimmer A."/>
            <person name="Zwirko Z."/>
            <person name="Jaffe D.B."/>
            <person name="Alvarez P."/>
            <person name="Brockman W."/>
            <person name="Butler J."/>
            <person name="Chin C."/>
            <person name="Gnerre S."/>
            <person name="Grabherr M."/>
            <person name="Kleber M."/>
            <person name="Mauceli E."/>
            <person name="MacCallum I."/>
        </authorList>
    </citation>
    <scope>NUCLEOTIDE SEQUENCE [LARGE SCALE GENOMIC DNA]</scope>
    <source>
        <strain evidence="8">Tucson 15287-2541.00</strain>
    </source>
</reference>
<dbReference type="PANTHER" id="PTHR13027">
    <property type="entry name" value="SAND PROTEIN-RELATED"/>
    <property type="match status" value="1"/>
</dbReference>
<organism evidence="8">
    <name type="scientific">Drosophila grimshawi</name>
    <name type="common">Hawaiian fruit fly</name>
    <name type="synonym">Idiomyia grimshawi</name>
    <dbReference type="NCBI Taxonomy" id="7222"/>
    <lineage>
        <taxon>Eukaryota</taxon>
        <taxon>Metazoa</taxon>
        <taxon>Ecdysozoa</taxon>
        <taxon>Arthropoda</taxon>
        <taxon>Hexapoda</taxon>
        <taxon>Insecta</taxon>
        <taxon>Pterygota</taxon>
        <taxon>Neoptera</taxon>
        <taxon>Endopterygota</taxon>
        <taxon>Diptera</taxon>
        <taxon>Brachycera</taxon>
        <taxon>Muscomorpha</taxon>
        <taxon>Ephydroidea</taxon>
        <taxon>Drosophilidae</taxon>
        <taxon>Drosophila</taxon>
        <taxon>Hawaiian Drosophila</taxon>
    </lineage>
</organism>
<dbReference type="GO" id="GO:0005085">
    <property type="term" value="F:guanyl-nucleotide exchange factor activity"/>
    <property type="evidence" value="ECO:0007669"/>
    <property type="project" value="EnsemblMetazoa"/>
</dbReference>
<keyword evidence="8" id="KW-1185">Reference proteome</keyword>
<accession>B4JQA9</accession>
<evidence type="ECO:0000259" key="4">
    <source>
        <dbReference type="Pfam" id="PF19036"/>
    </source>
</evidence>